<organism evidence="15 16">
    <name type="scientific">Ligilactobacillus salitolerans</name>
    <dbReference type="NCBI Taxonomy" id="1808352"/>
    <lineage>
        <taxon>Bacteria</taxon>
        <taxon>Bacillati</taxon>
        <taxon>Bacillota</taxon>
        <taxon>Bacilli</taxon>
        <taxon>Lactobacillales</taxon>
        <taxon>Lactobacillaceae</taxon>
        <taxon>Ligilactobacillus</taxon>
    </lineage>
</organism>
<comment type="similarity">
    <text evidence="11">Belongs to the tRNA nucleotidyltransferase/poly(A) polymerase family. Bacterial CCA-adding enzyme type 3 subfamily.</text>
</comment>
<dbReference type="InterPro" id="IPR032828">
    <property type="entry name" value="PolyA_RNA-bd"/>
</dbReference>
<feature type="domain" description="CCA-adding enzyme C-terminal" evidence="14">
    <location>
        <begin position="250"/>
        <end position="393"/>
    </location>
</feature>
<feature type="binding site" evidence="11">
    <location>
        <position position="35"/>
    </location>
    <ligand>
        <name>ATP</name>
        <dbReference type="ChEBI" id="CHEBI:30616"/>
    </ligand>
</feature>
<feature type="binding site" evidence="11">
    <location>
        <position position="32"/>
    </location>
    <ligand>
        <name>CTP</name>
        <dbReference type="ChEBI" id="CHEBI:37563"/>
    </ligand>
</feature>
<feature type="binding site" evidence="11">
    <location>
        <position position="47"/>
    </location>
    <ligand>
        <name>Mg(2+)</name>
        <dbReference type="ChEBI" id="CHEBI:18420"/>
    </ligand>
</feature>
<evidence type="ECO:0000256" key="8">
    <source>
        <dbReference type="ARBA" id="ARBA00022840"/>
    </source>
</evidence>
<evidence type="ECO:0000256" key="1">
    <source>
        <dbReference type="ARBA" id="ARBA00001946"/>
    </source>
</evidence>
<dbReference type="InterPro" id="IPR002646">
    <property type="entry name" value="PolA_pol_head_dom"/>
</dbReference>
<dbReference type="SUPFAM" id="SSF81301">
    <property type="entry name" value="Nucleotidyltransferase"/>
    <property type="match status" value="1"/>
</dbReference>
<feature type="binding site" evidence="11">
    <location>
        <position position="168"/>
    </location>
    <ligand>
        <name>ATP</name>
        <dbReference type="ChEBI" id="CHEBI:30616"/>
    </ligand>
</feature>
<dbReference type="Pfam" id="PF12627">
    <property type="entry name" value="PolyA_pol_RNAbd"/>
    <property type="match status" value="1"/>
</dbReference>
<keyword evidence="2 11" id="KW-0808">Transferase</keyword>
<keyword evidence="16" id="KW-1185">Reference proteome</keyword>
<feature type="domain" description="Poly A polymerase head" evidence="12">
    <location>
        <begin position="27"/>
        <end position="147"/>
    </location>
</feature>
<dbReference type="PANTHER" id="PTHR46173">
    <property type="entry name" value="CCA TRNA NUCLEOTIDYLTRANSFERASE 1, MITOCHONDRIAL"/>
    <property type="match status" value="1"/>
</dbReference>
<dbReference type="GO" id="GO:0042245">
    <property type="term" value="P:RNA repair"/>
    <property type="evidence" value="ECO:0007669"/>
    <property type="project" value="UniProtKB-KW"/>
</dbReference>
<dbReference type="GO" id="GO:0000287">
    <property type="term" value="F:magnesium ion binding"/>
    <property type="evidence" value="ECO:0007669"/>
    <property type="project" value="UniProtKB-UniRule"/>
</dbReference>
<keyword evidence="3 11" id="KW-0819">tRNA processing</keyword>
<dbReference type="InterPro" id="IPR032810">
    <property type="entry name" value="CCA-adding_enz_C"/>
</dbReference>
<feature type="domain" description="tRNA nucleotidyltransferase/poly(A) polymerase RNA and SrmB- binding" evidence="13">
    <location>
        <begin position="174"/>
        <end position="231"/>
    </location>
</feature>
<dbReference type="GO" id="GO:0005524">
    <property type="term" value="F:ATP binding"/>
    <property type="evidence" value="ECO:0007669"/>
    <property type="project" value="UniProtKB-UniRule"/>
</dbReference>
<dbReference type="Gene3D" id="1.20.58.560">
    <property type="match status" value="1"/>
</dbReference>
<comment type="miscellaneous">
    <text evidence="11">A single active site specifically recognizes both ATP and CTP and is responsible for their addition.</text>
</comment>
<keyword evidence="5 11" id="KW-0479">Metal-binding</keyword>
<evidence type="ECO:0000313" key="16">
    <source>
        <dbReference type="Proteomes" id="UP000286848"/>
    </source>
</evidence>
<feature type="binding site" evidence="11">
    <location>
        <position position="116"/>
    </location>
    <ligand>
        <name>ATP</name>
        <dbReference type="ChEBI" id="CHEBI:30616"/>
    </ligand>
</feature>
<feature type="binding site" evidence="11">
    <location>
        <position position="162"/>
    </location>
    <ligand>
        <name>CTP</name>
        <dbReference type="ChEBI" id="CHEBI:37563"/>
    </ligand>
</feature>
<dbReference type="EMBL" id="BFFP01000020">
    <property type="protein sequence ID" value="GBG94866.1"/>
    <property type="molecule type" value="Genomic_DNA"/>
</dbReference>
<evidence type="ECO:0000256" key="11">
    <source>
        <dbReference type="HAMAP-Rule" id="MF_01263"/>
    </source>
</evidence>
<comment type="cofactor">
    <cofactor evidence="1 11">
        <name>Mg(2+)</name>
        <dbReference type="ChEBI" id="CHEBI:18420"/>
    </cofactor>
</comment>
<feature type="binding site" evidence="11">
    <location>
        <position position="168"/>
    </location>
    <ligand>
        <name>CTP</name>
        <dbReference type="ChEBI" id="CHEBI:37563"/>
    </ligand>
</feature>
<comment type="subunit">
    <text evidence="11">Homodimer.</text>
</comment>
<evidence type="ECO:0000259" key="14">
    <source>
        <dbReference type="Pfam" id="PF13735"/>
    </source>
</evidence>
<comment type="caution">
    <text evidence="15">The sequence shown here is derived from an EMBL/GenBank/DDBJ whole genome shotgun (WGS) entry which is preliminary data.</text>
</comment>
<evidence type="ECO:0000256" key="9">
    <source>
        <dbReference type="ARBA" id="ARBA00022842"/>
    </source>
</evidence>
<evidence type="ECO:0000256" key="4">
    <source>
        <dbReference type="ARBA" id="ARBA00022695"/>
    </source>
</evidence>
<evidence type="ECO:0000256" key="2">
    <source>
        <dbReference type="ARBA" id="ARBA00022679"/>
    </source>
</evidence>
<dbReference type="Gene3D" id="3.30.460.10">
    <property type="entry name" value="Beta Polymerase, domain 2"/>
    <property type="match status" value="1"/>
</dbReference>
<name>A0A401ITM4_9LACO</name>
<dbReference type="InterPro" id="IPR023068">
    <property type="entry name" value="CCA-adding_enz_firmicutes"/>
</dbReference>
<dbReference type="PANTHER" id="PTHR46173:SF1">
    <property type="entry name" value="CCA TRNA NUCLEOTIDYLTRANSFERASE 1, MITOCHONDRIAL"/>
    <property type="match status" value="1"/>
</dbReference>
<keyword evidence="4 11" id="KW-0548">Nucleotidyltransferase</keyword>
<dbReference type="NCBIfam" id="NF009814">
    <property type="entry name" value="PRK13299.1"/>
    <property type="match status" value="1"/>
</dbReference>
<keyword evidence="9 11" id="KW-0460">Magnesium</keyword>
<dbReference type="Gene3D" id="1.10.110.30">
    <property type="match status" value="1"/>
</dbReference>
<dbReference type="GO" id="GO:0004810">
    <property type="term" value="F:CCA tRNA nucleotidyltransferase activity"/>
    <property type="evidence" value="ECO:0007669"/>
    <property type="project" value="UniProtKB-UniRule"/>
</dbReference>
<dbReference type="AlphaFoldDB" id="A0A401ITM4"/>
<comment type="catalytic activity">
    <reaction evidence="11">
        <text>a tRNA precursor + 2 CTP + ATP = a tRNA with a 3' CCA end + 3 diphosphate</text>
        <dbReference type="Rhea" id="RHEA:14433"/>
        <dbReference type="Rhea" id="RHEA-COMP:10465"/>
        <dbReference type="Rhea" id="RHEA-COMP:10468"/>
        <dbReference type="ChEBI" id="CHEBI:30616"/>
        <dbReference type="ChEBI" id="CHEBI:33019"/>
        <dbReference type="ChEBI" id="CHEBI:37563"/>
        <dbReference type="ChEBI" id="CHEBI:74896"/>
        <dbReference type="ChEBI" id="CHEBI:83071"/>
        <dbReference type="EC" id="2.7.7.72"/>
    </reaction>
</comment>
<comment type="function">
    <text evidence="11">Catalyzes the addition and repair of the essential 3'-terminal CCA sequence in tRNAs without using a nucleic acid template. Adds these three nucleotides in the order of C, C, and A to the tRNA nucleotide-73, using CTP and ATP as substrates and producing inorganic pyrophosphate. tRNA 3'-terminal CCA addition is required both for tRNA processing and repair. Also involved in tRNA surveillance by mediating tandem CCA addition to generate a CCACCA at the 3' terminus of unstable tRNAs. While stable tRNAs receive only 3'-terminal CCA, unstable tRNAs are marked with CCACCA and rapidly degraded.</text>
</comment>
<dbReference type="HAMAP" id="MF_01263">
    <property type="entry name" value="CCA_bact_type3"/>
    <property type="match status" value="1"/>
</dbReference>
<feature type="binding site" evidence="11">
    <location>
        <position position="165"/>
    </location>
    <ligand>
        <name>ATP</name>
        <dbReference type="ChEBI" id="CHEBI:30616"/>
    </ligand>
</feature>
<dbReference type="InterPro" id="IPR043519">
    <property type="entry name" value="NT_sf"/>
</dbReference>
<evidence type="ECO:0000259" key="12">
    <source>
        <dbReference type="Pfam" id="PF01743"/>
    </source>
</evidence>
<evidence type="ECO:0000259" key="13">
    <source>
        <dbReference type="Pfam" id="PF12627"/>
    </source>
</evidence>
<dbReference type="Pfam" id="PF01743">
    <property type="entry name" value="PolyA_pol"/>
    <property type="match status" value="1"/>
</dbReference>
<dbReference type="GO" id="GO:0160016">
    <property type="term" value="F:CCACCA tRNA nucleotidyltransferase activity"/>
    <property type="evidence" value="ECO:0007669"/>
    <property type="project" value="RHEA"/>
</dbReference>
<evidence type="ECO:0000256" key="7">
    <source>
        <dbReference type="ARBA" id="ARBA00022800"/>
    </source>
</evidence>
<dbReference type="EC" id="2.7.7.72" evidence="11"/>
<feature type="binding site" evidence="11">
    <location>
        <position position="45"/>
    </location>
    <ligand>
        <name>Mg(2+)</name>
        <dbReference type="ChEBI" id="CHEBI:18420"/>
    </ligand>
</feature>
<dbReference type="InterPro" id="IPR050264">
    <property type="entry name" value="Bact_CCA-adding_enz_type3_sf"/>
</dbReference>
<gene>
    <name evidence="15" type="primary">pcnB</name>
    <name evidence="11" type="synonym">cca</name>
    <name evidence="15" type="ORF">LFYK43_13250</name>
</gene>
<reference evidence="15 16" key="1">
    <citation type="journal article" date="2019" name="Int. J. Syst. Evol. Microbiol.">
        <title>Lactobacillus salitolerans sp. nov., a novel lactic acid bacterium isolated from spent mushroom substrates.</title>
        <authorList>
            <person name="Tohno M."/>
            <person name="Tanizawa Y."/>
            <person name="Kojima Y."/>
            <person name="Sakamoto M."/>
            <person name="Nakamura Y."/>
            <person name="Ohkuma M."/>
            <person name="Kobayashi H."/>
        </authorList>
    </citation>
    <scope>NUCLEOTIDE SEQUENCE [LARGE SCALE GENOMIC DNA]</scope>
    <source>
        <strain evidence="15 16">YK43</strain>
    </source>
</reference>
<dbReference type="RefSeq" id="WP_124976671.1">
    <property type="nucleotide sequence ID" value="NZ_BFFP01000020.1"/>
</dbReference>
<sequence>MRVAELPQKFIAAKPILEKLTKQGYEAYFVGGSVRDTLLHQEIHDVDIATSAYPAEVKAIFKHTVDTGIKHGTIMVLDHGEGYEITTFRTESGYQDFRRPDHVTFVRSLKEDLKRRDLTINALAMDPSGQVIDLFGGLDDLKAHVIRAVGVPEERFHEDALRMMRAVRFVSQLGFKLEQNTRIAITANAKLLDKIAVERIHVEWVKLLQGKQPQLGLQEFLTTGMYQFCPGLGDQQKNLAEIAALKHLLLTSEEMVWVLLSRFFGYSPAQARQMLIAWKSSNQLIGHVIIALNALGHFPHPPADVLYQTGLPMLLVANQVAWYDGNAVPENQLKEWYAKLPIKSSKELALTGKDLLEQLNLKPGPQLGAIIKKTEQLVINGQLANDKKVLLRYAQTLLP</sequence>
<dbReference type="OrthoDB" id="9805698at2"/>
<evidence type="ECO:0000256" key="3">
    <source>
        <dbReference type="ARBA" id="ARBA00022694"/>
    </source>
</evidence>
<feature type="binding site" evidence="11">
    <location>
        <position position="159"/>
    </location>
    <ligand>
        <name>ATP</name>
        <dbReference type="ChEBI" id="CHEBI:30616"/>
    </ligand>
</feature>
<protein>
    <recommendedName>
        <fullName evidence="11">CCA-adding enzyme</fullName>
        <ecNumber evidence="11">2.7.7.72</ecNumber>
    </recommendedName>
    <alternativeName>
        <fullName evidence="11">CCA tRNA nucleotidyltransferase</fullName>
    </alternativeName>
    <alternativeName>
        <fullName evidence="11">tRNA CCA-pyrophosphorylase</fullName>
    </alternativeName>
    <alternativeName>
        <fullName evidence="11">tRNA adenylyl-/cytidylyl- transferase</fullName>
    </alternativeName>
    <alternativeName>
        <fullName evidence="11">tRNA nucleotidyltransferase</fullName>
    </alternativeName>
    <alternativeName>
        <fullName evidence="11">tRNA-NT</fullName>
    </alternativeName>
</protein>
<comment type="catalytic activity">
    <reaction evidence="11">
        <text>a tRNA with a 3' CCA end + 2 CTP + ATP = a tRNA with a 3' CCACCA end + 3 diphosphate</text>
        <dbReference type="Rhea" id="RHEA:76235"/>
        <dbReference type="Rhea" id="RHEA-COMP:10468"/>
        <dbReference type="Rhea" id="RHEA-COMP:18655"/>
        <dbReference type="ChEBI" id="CHEBI:30616"/>
        <dbReference type="ChEBI" id="CHEBI:33019"/>
        <dbReference type="ChEBI" id="CHEBI:37563"/>
        <dbReference type="ChEBI" id="CHEBI:83071"/>
        <dbReference type="ChEBI" id="CHEBI:195187"/>
    </reaction>
</comment>
<dbReference type="SUPFAM" id="SSF81891">
    <property type="entry name" value="Poly A polymerase C-terminal region-like"/>
    <property type="match status" value="1"/>
</dbReference>
<dbReference type="GO" id="GO:0000049">
    <property type="term" value="F:tRNA binding"/>
    <property type="evidence" value="ECO:0007669"/>
    <property type="project" value="UniProtKB-UniRule"/>
</dbReference>
<feature type="binding site" evidence="11">
    <location>
        <position position="116"/>
    </location>
    <ligand>
        <name>CTP</name>
        <dbReference type="ChEBI" id="CHEBI:37563"/>
    </ligand>
</feature>
<keyword evidence="7 11" id="KW-0692">RNA repair</keyword>
<dbReference type="CDD" id="cd05398">
    <property type="entry name" value="NT_ClassII-CCAase"/>
    <property type="match status" value="1"/>
</dbReference>
<dbReference type="Proteomes" id="UP000286848">
    <property type="component" value="Unassembled WGS sequence"/>
</dbReference>
<evidence type="ECO:0000313" key="15">
    <source>
        <dbReference type="EMBL" id="GBG94866.1"/>
    </source>
</evidence>
<evidence type="ECO:0000256" key="5">
    <source>
        <dbReference type="ARBA" id="ARBA00022723"/>
    </source>
</evidence>
<keyword evidence="8 11" id="KW-0067">ATP-binding</keyword>
<keyword evidence="10 11" id="KW-0694">RNA-binding</keyword>
<feature type="binding site" evidence="11">
    <location>
        <position position="35"/>
    </location>
    <ligand>
        <name>CTP</name>
        <dbReference type="ChEBI" id="CHEBI:37563"/>
    </ligand>
</feature>
<evidence type="ECO:0000256" key="10">
    <source>
        <dbReference type="ARBA" id="ARBA00022884"/>
    </source>
</evidence>
<evidence type="ECO:0000256" key="6">
    <source>
        <dbReference type="ARBA" id="ARBA00022741"/>
    </source>
</evidence>
<feature type="binding site" evidence="11">
    <location>
        <position position="32"/>
    </location>
    <ligand>
        <name>ATP</name>
        <dbReference type="ChEBI" id="CHEBI:30616"/>
    </ligand>
</feature>
<feature type="binding site" evidence="11">
    <location>
        <position position="159"/>
    </location>
    <ligand>
        <name>CTP</name>
        <dbReference type="ChEBI" id="CHEBI:37563"/>
    </ligand>
</feature>
<keyword evidence="6 11" id="KW-0547">Nucleotide-binding</keyword>
<dbReference type="Gene3D" id="1.10.246.80">
    <property type="match status" value="1"/>
</dbReference>
<proteinExistence type="inferred from homology"/>
<dbReference type="Pfam" id="PF13735">
    <property type="entry name" value="tRNA_NucTran2_2"/>
    <property type="match status" value="1"/>
</dbReference>
<feature type="binding site" evidence="11">
    <location>
        <position position="165"/>
    </location>
    <ligand>
        <name>CTP</name>
        <dbReference type="ChEBI" id="CHEBI:37563"/>
    </ligand>
</feature>
<accession>A0A401ITM4</accession>
<feature type="binding site" evidence="11">
    <location>
        <position position="162"/>
    </location>
    <ligand>
        <name>ATP</name>
        <dbReference type="ChEBI" id="CHEBI:30616"/>
    </ligand>
</feature>
<dbReference type="GO" id="GO:0001680">
    <property type="term" value="P:tRNA 3'-terminal CCA addition"/>
    <property type="evidence" value="ECO:0007669"/>
    <property type="project" value="UniProtKB-UniRule"/>
</dbReference>